<keyword evidence="8 15" id="KW-0675">Receptor</keyword>
<feature type="domain" description="TonB-dependent receptor plug" evidence="14">
    <location>
        <begin position="57"/>
        <end position="168"/>
    </location>
</feature>
<comment type="similarity">
    <text evidence="2 10 11">Belongs to the TonB-dependent receptor family.</text>
</comment>
<evidence type="ECO:0000256" key="5">
    <source>
        <dbReference type="ARBA" id="ARBA00022692"/>
    </source>
</evidence>
<evidence type="ECO:0000256" key="4">
    <source>
        <dbReference type="ARBA" id="ARBA00022452"/>
    </source>
</evidence>
<evidence type="ECO:0000256" key="1">
    <source>
        <dbReference type="ARBA" id="ARBA00004571"/>
    </source>
</evidence>
<dbReference type="Pfam" id="PF00593">
    <property type="entry name" value="TonB_dep_Rec_b-barrel"/>
    <property type="match status" value="1"/>
</dbReference>
<feature type="chain" id="PRO_5021279689" evidence="12">
    <location>
        <begin position="29"/>
        <end position="932"/>
    </location>
</feature>
<dbReference type="PROSITE" id="PS52016">
    <property type="entry name" value="TONB_DEPENDENT_REC_3"/>
    <property type="match status" value="1"/>
</dbReference>
<keyword evidence="6 11" id="KW-0798">TonB box</keyword>
<evidence type="ECO:0000256" key="2">
    <source>
        <dbReference type="ARBA" id="ARBA00009810"/>
    </source>
</evidence>
<dbReference type="InterPro" id="IPR000531">
    <property type="entry name" value="Beta-barrel_TonB"/>
</dbReference>
<dbReference type="InterPro" id="IPR037066">
    <property type="entry name" value="Plug_dom_sf"/>
</dbReference>
<dbReference type="EMBL" id="SPUM01000029">
    <property type="protein sequence ID" value="TFW34226.1"/>
    <property type="molecule type" value="Genomic_DNA"/>
</dbReference>
<dbReference type="Pfam" id="PF07715">
    <property type="entry name" value="Plug"/>
    <property type="match status" value="1"/>
</dbReference>
<evidence type="ECO:0000256" key="3">
    <source>
        <dbReference type="ARBA" id="ARBA00022448"/>
    </source>
</evidence>
<comment type="subcellular location">
    <subcellularLocation>
        <location evidence="1 10">Cell outer membrane</location>
        <topology evidence="1 10">Multi-pass membrane protein</topology>
    </subcellularLocation>
</comment>
<keyword evidence="7 10" id="KW-0472">Membrane</keyword>
<dbReference type="InterPro" id="IPR012910">
    <property type="entry name" value="Plug_dom"/>
</dbReference>
<name>A0A4Y9T6B7_9BURK</name>
<dbReference type="SUPFAM" id="SSF56935">
    <property type="entry name" value="Porins"/>
    <property type="match status" value="1"/>
</dbReference>
<evidence type="ECO:0000256" key="7">
    <source>
        <dbReference type="ARBA" id="ARBA00023136"/>
    </source>
</evidence>
<evidence type="ECO:0000256" key="10">
    <source>
        <dbReference type="PROSITE-ProRule" id="PRU01360"/>
    </source>
</evidence>
<organism evidence="15 16">
    <name type="scientific">Massilia horti</name>
    <dbReference type="NCBI Taxonomy" id="2562153"/>
    <lineage>
        <taxon>Bacteria</taxon>
        <taxon>Pseudomonadati</taxon>
        <taxon>Pseudomonadota</taxon>
        <taxon>Betaproteobacteria</taxon>
        <taxon>Burkholderiales</taxon>
        <taxon>Oxalobacteraceae</taxon>
        <taxon>Telluria group</taxon>
        <taxon>Massilia</taxon>
    </lineage>
</organism>
<keyword evidence="16" id="KW-1185">Reference proteome</keyword>
<feature type="domain" description="TonB-dependent receptor-like beta-barrel" evidence="13">
    <location>
        <begin position="393"/>
        <end position="892"/>
    </location>
</feature>
<proteinExistence type="inferred from homology"/>
<dbReference type="PANTHER" id="PTHR47234:SF2">
    <property type="entry name" value="TONB-DEPENDENT RECEPTOR"/>
    <property type="match status" value="1"/>
</dbReference>
<dbReference type="InterPro" id="IPR039426">
    <property type="entry name" value="TonB-dep_rcpt-like"/>
</dbReference>
<dbReference type="PANTHER" id="PTHR47234">
    <property type="match status" value="1"/>
</dbReference>
<keyword evidence="9 10" id="KW-0998">Cell outer membrane</keyword>
<evidence type="ECO:0000256" key="8">
    <source>
        <dbReference type="ARBA" id="ARBA00023170"/>
    </source>
</evidence>
<evidence type="ECO:0000313" key="16">
    <source>
        <dbReference type="Proteomes" id="UP000297258"/>
    </source>
</evidence>
<evidence type="ECO:0000256" key="6">
    <source>
        <dbReference type="ARBA" id="ARBA00023077"/>
    </source>
</evidence>
<evidence type="ECO:0000259" key="13">
    <source>
        <dbReference type="Pfam" id="PF00593"/>
    </source>
</evidence>
<dbReference type="OrthoDB" id="8530571at2"/>
<dbReference type="Gene3D" id="2.170.130.10">
    <property type="entry name" value="TonB-dependent receptor, plug domain"/>
    <property type="match status" value="1"/>
</dbReference>
<evidence type="ECO:0000256" key="9">
    <source>
        <dbReference type="ARBA" id="ARBA00023237"/>
    </source>
</evidence>
<evidence type="ECO:0000256" key="12">
    <source>
        <dbReference type="SAM" id="SignalP"/>
    </source>
</evidence>
<keyword evidence="3 10" id="KW-0813">Transport</keyword>
<keyword evidence="4 10" id="KW-1134">Transmembrane beta strand</keyword>
<evidence type="ECO:0000259" key="14">
    <source>
        <dbReference type="Pfam" id="PF07715"/>
    </source>
</evidence>
<dbReference type="Proteomes" id="UP000297258">
    <property type="component" value="Unassembled WGS sequence"/>
</dbReference>
<feature type="signal peptide" evidence="12">
    <location>
        <begin position="1"/>
        <end position="28"/>
    </location>
</feature>
<dbReference type="Gene3D" id="2.40.170.20">
    <property type="entry name" value="TonB-dependent receptor, beta-barrel domain"/>
    <property type="match status" value="1"/>
</dbReference>
<reference evidence="15 16" key="1">
    <citation type="submission" date="2019-03" db="EMBL/GenBank/DDBJ databases">
        <title>Draft genome of Massilia hortus sp. nov., a novel bacterial species of the Oxalobacteraceae family.</title>
        <authorList>
            <person name="Peta V."/>
            <person name="Raths R."/>
            <person name="Bucking H."/>
        </authorList>
    </citation>
    <scope>NUCLEOTIDE SEQUENCE [LARGE SCALE GENOMIC DNA]</scope>
    <source>
        <strain evidence="15 16">ONC3</strain>
    </source>
</reference>
<dbReference type="AlphaFoldDB" id="A0A4Y9T6B7"/>
<dbReference type="GO" id="GO:0009279">
    <property type="term" value="C:cell outer membrane"/>
    <property type="evidence" value="ECO:0007669"/>
    <property type="project" value="UniProtKB-SubCell"/>
</dbReference>
<sequence length="932" mass="100597">MTKEKVLSRSIRLIIAGGVMFGLQVAHAQEQQAQAASEQPMARVEITGSSIKRIAAEASLPVQTFNQKDIQRSGVNSVTDFIQQLPVMQGFTVAADSVGGGGGGITTASIHDVGETYTLVLLNGRRMAPATSGTTIDINSIPLSAVERIEVLTDGASALYGSDAIAGVVNFILKKGAAPLTLDAKVTRPQHPGGGGKNFTVSKGFGDLETDGYSLYLSVSHQDEKRLKGSQRDFAKTGIINFADPVTGQNLQFFNGSSRSIPPNVSIRYTNAKGDNKTVAINPYLKINKKCPPAHVDLGDGRCYFDYTSSVEIAPEIRRDGAYANGELKLGDSGFKAFATVAYNDAHVLATIAPYPAEFSLPKSSPLFAKYVQPYLTAEQLAGFSSATVAYRLQDLGGRAYDYASQTTHTVVGIDGNALGWDINSAYTWSRNHSPQNYVSGFPLEDKFNAAMAAGTIDPFPYALGEMPAAMITALKGTQYTGNYNTTDILMEAVDFRASRSVYDLPAGAVQLGLGADFRKNSYEQRANPAVANAEILFDDPQSEFNFSRKSSGAFGEMVIPVIKGLEVTTSVRYDRISKITDSLNSQVVGHDQSASTYKISARYQPAKEWMLRGAYGTGFKVASMLQIGQPLTDFGVTGGSYVCPLKGSGSPLAQYCPDGKGQLEAFTGGNPDLGPEKSKQWTFGAVFEPTSNLSAKLDLWHVGISNAVTSVSENLIATDPVKYASLYTTKYKASTGQKTLAIIFAPINIGQQENTGLDYDFLFKNNVQGVKLTSRLAGTWLLKSRYTTPGTSDQWETSLGQFGSNDAVSFRHVFKASVTGEIGNWTHTLSANFRSGYKDKHYDEEDCSVSVGDANGDCADVQLKVPNYYTFDWQTQYKLMKNLSLTAGIINAADKKPPLSLRNTGSHQLGYDPRYASPVGRAFYLSAQFQY</sequence>
<comment type="caution">
    <text evidence="15">The sequence shown here is derived from an EMBL/GenBank/DDBJ whole genome shotgun (WGS) entry which is preliminary data.</text>
</comment>
<keyword evidence="12" id="KW-0732">Signal</keyword>
<dbReference type="RefSeq" id="WP_135188588.1">
    <property type="nucleotide sequence ID" value="NZ_SPUM01000029.1"/>
</dbReference>
<evidence type="ECO:0000313" key="15">
    <source>
        <dbReference type="EMBL" id="TFW34226.1"/>
    </source>
</evidence>
<gene>
    <name evidence="15" type="ORF">E4O92_04695</name>
</gene>
<accession>A0A4Y9T6B7</accession>
<evidence type="ECO:0000256" key="11">
    <source>
        <dbReference type="RuleBase" id="RU003357"/>
    </source>
</evidence>
<protein>
    <submittedName>
        <fullName evidence="15">TonB-dependent receptor</fullName>
    </submittedName>
</protein>
<keyword evidence="5 10" id="KW-0812">Transmembrane</keyword>
<dbReference type="InterPro" id="IPR036942">
    <property type="entry name" value="Beta-barrel_TonB_sf"/>
</dbReference>